<evidence type="ECO:0000256" key="9">
    <source>
        <dbReference type="SAM" id="MobiDB-lite"/>
    </source>
</evidence>
<comment type="function">
    <text evidence="8">Part of a membrane-bound complex that couples electron transfer with translocation of ions across the membrane.</text>
</comment>
<feature type="transmembrane region" description="Helical" evidence="8">
    <location>
        <begin position="135"/>
        <end position="156"/>
    </location>
</feature>
<dbReference type="Pfam" id="PF02508">
    <property type="entry name" value="Rnf-Nqr"/>
    <property type="match status" value="1"/>
</dbReference>
<dbReference type="GO" id="GO:0022900">
    <property type="term" value="P:electron transport chain"/>
    <property type="evidence" value="ECO:0007669"/>
    <property type="project" value="UniProtKB-UniRule"/>
</dbReference>
<comment type="caution">
    <text evidence="10">The sequence shown here is derived from an EMBL/GenBank/DDBJ whole genome shotgun (WGS) entry which is preliminary data.</text>
</comment>
<dbReference type="Proteomes" id="UP000824088">
    <property type="component" value="Unassembled WGS sequence"/>
</dbReference>
<evidence type="ECO:0000256" key="6">
    <source>
        <dbReference type="ARBA" id="ARBA00022989"/>
    </source>
</evidence>
<organism evidence="10 11">
    <name type="scientific">Candidatus Limadaptatus stercorigallinarum</name>
    <dbReference type="NCBI Taxonomy" id="2840845"/>
    <lineage>
        <taxon>Bacteria</taxon>
        <taxon>Bacillati</taxon>
        <taxon>Bacillota</taxon>
        <taxon>Clostridia</taxon>
        <taxon>Eubacteriales</taxon>
        <taxon>Candidatus Limadaptatus</taxon>
    </lineage>
</organism>
<evidence type="ECO:0000313" key="11">
    <source>
        <dbReference type="Proteomes" id="UP000824088"/>
    </source>
</evidence>
<sequence>MTRELRFDFRGKSKIVANGIFASNPVFRLVLGMCPTLAISTSAFNGLGMGLAATIVLVCSNALVSLLRKVIPDKVRIPAYVLIIATFVTLVEMLLRKFVPALYDALGIYLPLIVVNCIILARAEAFASTNKVGDSVLDGLGMGLGFTLALVLIGVIREFLGSGTFFVGSFGDAEFGVHFGDLSDYSLAVFVMPAGGFLTLGLLMAAINALSDRAAKKREEKHEEEGRIIDERVQAHVEAETAKAEAESAENAAQSVERVETAAETPVSGGTAASRAEEGER</sequence>
<feature type="transmembrane region" description="Helical" evidence="8">
    <location>
        <begin position="46"/>
        <end position="67"/>
    </location>
</feature>
<accession>A0A9D1HRQ4</accession>
<keyword evidence="8" id="KW-1003">Cell membrane</keyword>
<dbReference type="HAMAP" id="MF_00478">
    <property type="entry name" value="RsxE_RnfE"/>
    <property type="match status" value="1"/>
</dbReference>
<evidence type="ECO:0000256" key="4">
    <source>
        <dbReference type="ARBA" id="ARBA00022967"/>
    </source>
</evidence>
<dbReference type="GO" id="GO:0005886">
    <property type="term" value="C:plasma membrane"/>
    <property type="evidence" value="ECO:0007669"/>
    <property type="project" value="UniProtKB-SubCell"/>
</dbReference>
<dbReference type="NCBIfam" id="TIGR01948">
    <property type="entry name" value="rnfE"/>
    <property type="match status" value="1"/>
</dbReference>
<dbReference type="InterPro" id="IPR003667">
    <property type="entry name" value="NqrDE/RnfAE"/>
</dbReference>
<dbReference type="InterPro" id="IPR010968">
    <property type="entry name" value="RnfE"/>
</dbReference>
<dbReference type="AlphaFoldDB" id="A0A9D1HRQ4"/>
<protein>
    <recommendedName>
        <fullName evidence="8">Ion-translocating oxidoreductase complex subunit E</fullName>
        <ecNumber evidence="8">7.-.-.-</ecNumber>
    </recommendedName>
    <alternativeName>
        <fullName evidence="8">Rnf electron transport complex subunit E</fullName>
    </alternativeName>
</protein>
<dbReference type="EC" id="7.-.-.-" evidence="8"/>
<feature type="transmembrane region" description="Helical" evidence="8">
    <location>
        <begin position="79"/>
        <end position="95"/>
    </location>
</feature>
<feature type="transmembrane region" description="Helical" evidence="8">
    <location>
        <begin position="21"/>
        <end position="40"/>
    </location>
</feature>
<evidence type="ECO:0000256" key="2">
    <source>
        <dbReference type="ARBA" id="ARBA00022448"/>
    </source>
</evidence>
<dbReference type="GO" id="GO:0012505">
    <property type="term" value="C:endomembrane system"/>
    <property type="evidence" value="ECO:0007669"/>
    <property type="project" value="UniProtKB-SubCell"/>
</dbReference>
<keyword evidence="4 8" id="KW-1278">Translocase</keyword>
<keyword evidence="6 8" id="KW-1133">Transmembrane helix</keyword>
<feature type="region of interest" description="Disordered" evidence="9">
    <location>
        <begin position="238"/>
        <end position="281"/>
    </location>
</feature>
<evidence type="ECO:0000256" key="7">
    <source>
        <dbReference type="ARBA" id="ARBA00023136"/>
    </source>
</evidence>
<evidence type="ECO:0000256" key="3">
    <source>
        <dbReference type="ARBA" id="ARBA00022692"/>
    </source>
</evidence>
<keyword evidence="7 8" id="KW-0472">Membrane</keyword>
<evidence type="ECO:0000256" key="1">
    <source>
        <dbReference type="ARBA" id="ARBA00004127"/>
    </source>
</evidence>
<evidence type="ECO:0000256" key="5">
    <source>
        <dbReference type="ARBA" id="ARBA00022982"/>
    </source>
</evidence>
<dbReference type="PANTHER" id="PTHR30586">
    <property type="entry name" value="ELECTRON TRANSPORT COMPLEX PROTEIN RNFE"/>
    <property type="match status" value="1"/>
</dbReference>
<feature type="transmembrane region" description="Helical" evidence="8">
    <location>
        <begin position="101"/>
        <end position="123"/>
    </location>
</feature>
<keyword evidence="5 8" id="KW-0249">Electron transport</keyword>
<keyword evidence="3 8" id="KW-0812">Transmembrane</keyword>
<gene>
    <name evidence="8" type="primary">rnfE</name>
    <name evidence="10" type="ORF">IAD51_03485</name>
</gene>
<dbReference type="EMBL" id="DVMN01000059">
    <property type="protein sequence ID" value="HIU21289.1"/>
    <property type="molecule type" value="Genomic_DNA"/>
</dbReference>
<evidence type="ECO:0000256" key="8">
    <source>
        <dbReference type="HAMAP-Rule" id="MF_00478"/>
    </source>
</evidence>
<evidence type="ECO:0000313" key="10">
    <source>
        <dbReference type="EMBL" id="HIU21289.1"/>
    </source>
</evidence>
<dbReference type="PANTHER" id="PTHR30586:SF0">
    <property type="entry name" value="ION-TRANSLOCATING OXIDOREDUCTASE COMPLEX SUBUNIT E"/>
    <property type="match status" value="1"/>
</dbReference>
<feature type="transmembrane region" description="Helical" evidence="8">
    <location>
        <begin position="185"/>
        <end position="210"/>
    </location>
</feature>
<comment type="subcellular location">
    <subcellularLocation>
        <location evidence="8">Cell membrane</location>
        <topology evidence="8">Multi-pass membrane protein</topology>
    </subcellularLocation>
    <subcellularLocation>
        <location evidence="1">Endomembrane system</location>
        <topology evidence="1">Multi-pass membrane protein</topology>
    </subcellularLocation>
</comment>
<comment type="subunit">
    <text evidence="8">The complex is composed of six subunits: RnfA, RnfB, RnfC, RnfD, RnfE and RnfG.</text>
</comment>
<reference evidence="10" key="1">
    <citation type="submission" date="2020-10" db="EMBL/GenBank/DDBJ databases">
        <authorList>
            <person name="Gilroy R."/>
        </authorList>
    </citation>
    <scope>NUCLEOTIDE SEQUENCE</scope>
    <source>
        <strain evidence="10">1063</strain>
    </source>
</reference>
<dbReference type="NCBIfam" id="NF009070">
    <property type="entry name" value="PRK12405.1"/>
    <property type="match status" value="1"/>
</dbReference>
<name>A0A9D1HRQ4_9FIRM</name>
<reference evidence="10" key="2">
    <citation type="journal article" date="2021" name="PeerJ">
        <title>Extensive microbial diversity within the chicken gut microbiome revealed by metagenomics and culture.</title>
        <authorList>
            <person name="Gilroy R."/>
            <person name="Ravi A."/>
            <person name="Getino M."/>
            <person name="Pursley I."/>
            <person name="Horton D.L."/>
            <person name="Alikhan N.F."/>
            <person name="Baker D."/>
            <person name="Gharbi K."/>
            <person name="Hall N."/>
            <person name="Watson M."/>
            <person name="Adriaenssens E.M."/>
            <person name="Foster-Nyarko E."/>
            <person name="Jarju S."/>
            <person name="Secka A."/>
            <person name="Antonio M."/>
            <person name="Oren A."/>
            <person name="Chaudhuri R.R."/>
            <person name="La Ragione R."/>
            <person name="Hildebrand F."/>
            <person name="Pallen M.J."/>
        </authorList>
    </citation>
    <scope>NUCLEOTIDE SEQUENCE</scope>
    <source>
        <strain evidence="10">1063</strain>
    </source>
</reference>
<proteinExistence type="inferred from homology"/>
<comment type="similarity">
    <text evidence="8">Belongs to the NqrDE/RnfAE family.</text>
</comment>
<keyword evidence="2 8" id="KW-0813">Transport</keyword>